<evidence type="ECO:0000256" key="1">
    <source>
        <dbReference type="ARBA" id="ARBA00022737"/>
    </source>
</evidence>
<dbReference type="Pfam" id="PF23282">
    <property type="entry name" value="WHD_ROQ1"/>
    <property type="match status" value="1"/>
</dbReference>
<dbReference type="PANTHER" id="PTHR11017:SF479">
    <property type="entry name" value="DISEASE RESISTANCE PROTEIN (TIR-NBS-LRR CLASS) FAMILY"/>
    <property type="match status" value="1"/>
</dbReference>
<dbReference type="Proteomes" id="UP000239757">
    <property type="component" value="Unassembled WGS sequence"/>
</dbReference>
<name>A0A2P5W874_GOSBA</name>
<dbReference type="PRINTS" id="PR00364">
    <property type="entry name" value="DISEASERSIST"/>
</dbReference>
<dbReference type="AlphaFoldDB" id="A0A2P5W874"/>
<gene>
    <name evidence="3" type="ORF">GOBAR_AA33418</name>
</gene>
<organism evidence="3 4">
    <name type="scientific">Gossypium barbadense</name>
    <name type="common">Sea Island cotton</name>
    <name type="synonym">Hibiscus barbadensis</name>
    <dbReference type="NCBI Taxonomy" id="3634"/>
    <lineage>
        <taxon>Eukaryota</taxon>
        <taxon>Viridiplantae</taxon>
        <taxon>Streptophyta</taxon>
        <taxon>Embryophyta</taxon>
        <taxon>Tracheophyta</taxon>
        <taxon>Spermatophyta</taxon>
        <taxon>Magnoliopsida</taxon>
        <taxon>eudicotyledons</taxon>
        <taxon>Gunneridae</taxon>
        <taxon>Pentapetalae</taxon>
        <taxon>rosids</taxon>
        <taxon>malvids</taxon>
        <taxon>Malvales</taxon>
        <taxon>Malvaceae</taxon>
        <taxon>Malvoideae</taxon>
        <taxon>Gossypium</taxon>
    </lineage>
</organism>
<dbReference type="InterPro" id="IPR032675">
    <property type="entry name" value="LRR_dom_sf"/>
</dbReference>
<dbReference type="OrthoDB" id="1002322at2759"/>
<dbReference type="Gene3D" id="1.10.8.430">
    <property type="entry name" value="Helical domain of apoptotic protease-activating factors"/>
    <property type="match status" value="1"/>
</dbReference>
<dbReference type="SUPFAM" id="SSF52058">
    <property type="entry name" value="L domain-like"/>
    <property type="match status" value="1"/>
</dbReference>
<sequence length="737" mass="84469">MATAMPAVDFQDLSNKFVEYAQGSPLALRVLGSKLYKKSRKEWESEVDKLKEYAQPKISQILRSSFDDLDELEKNVFLDIAIFFKGKLKKDVEKILNCCHKGAVCGISNLIDKCLLDSKYERIFMHDMLEEMGKDIVCKESLDPVKRSRLWSAKDVYQVLRYNKPYLKLIRLHHSTFEGMIDLRVIFFYTSDTLWDKCLAEKLLADQVDSVFLPDELRYLCWDYCPFKSLSGFNPKNLVVLKLSNGSMEHLWNDDDHQVLVNLREIVVVGCKNLRKIPSLLGVINLERLDCSDCKSLVELPCLNHLASLKRLQLKGCHKLKKLPEIPNNYPFLVLQESEIEEVPDSIEHLIGLKSLNLMNSKVKKVSRNISKLESLSGLTLSHCPLVEFPEIPRSLRVLNLPGTHIEEVYLSLDSPSNLQTLNMSGSRVKNASIKMESLRDLNLSHCPIVKFPEIPRNLTKLNLSGTQIEEVSLSLDSLVDHCESLKLLSELPPYIRDLDSDGCTSLENVSFADHYLYALDSLEDEIIVFDMSFYNCFSLNQESIDYIEANAMLKFESLLKKQSWTWEFPYLQYRLFCCFPGNKISANKFEHQSTSSSLVLKIAPNGSSGRRFLVFSICLVVDLTRCHHYDGSVQFICKYQLTAAGGGYKQFISEWSSFIEDETGWKCMGDHVLILFSEGMVKKDKDYEEASFEFYIKNPYYKVEEGEVIEDEYIKVDKCGVHVSYVDEEPSTTPTT</sequence>
<evidence type="ECO:0000313" key="3">
    <source>
        <dbReference type="EMBL" id="PPR87271.1"/>
    </source>
</evidence>
<dbReference type="InterPro" id="IPR036390">
    <property type="entry name" value="WH_DNA-bd_sf"/>
</dbReference>
<dbReference type="InterPro" id="IPR042197">
    <property type="entry name" value="Apaf_helical"/>
</dbReference>
<dbReference type="GO" id="GO:0006952">
    <property type="term" value="P:defense response"/>
    <property type="evidence" value="ECO:0007669"/>
    <property type="project" value="InterPro"/>
</dbReference>
<reference evidence="3 4" key="1">
    <citation type="submission" date="2015-01" db="EMBL/GenBank/DDBJ databases">
        <title>Genome of allotetraploid Gossypium barbadense reveals genomic plasticity and fiber elongation in cotton evolution.</title>
        <authorList>
            <person name="Chen X."/>
            <person name="Liu X."/>
            <person name="Zhao B."/>
            <person name="Zheng H."/>
            <person name="Hu Y."/>
            <person name="Lu G."/>
            <person name="Yang C."/>
            <person name="Chen J."/>
            <person name="Shan C."/>
            <person name="Zhang L."/>
            <person name="Zhou Y."/>
            <person name="Wang L."/>
            <person name="Guo W."/>
            <person name="Bai Y."/>
            <person name="Ruan J."/>
            <person name="Shangguan X."/>
            <person name="Mao Y."/>
            <person name="Jiang J."/>
            <person name="Zhu Y."/>
            <person name="Lei J."/>
            <person name="Kang H."/>
            <person name="Chen S."/>
            <person name="He X."/>
            <person name="Wang R."/>
            <person name="Wang Y."/>
            <person name="Chen J."/>
            <person name="Wang L."/>
            <person name="Yu S."/>
            <person name="Wang B."/>
            <person name="Wei J."/>
            <person name="Song S."/>
            <person name="Lu X."/>
            <person name="Gao Z."/>
            <person name="Gu W."/>
            <person name="Deng X."/>
            <person name="Ma D."/>
            <person name="Wang S."/>
            <person name="Liang W."/>
            <person name="Fang L."/>
            <person name="Cai C."/>
            <person name="Zhu X."/>
            <person name="Zhou B."/>
            <person name="Zhang Y."/>
            <person name="Chen Z."/>
            <person name="Xu S."/>
            <person name="Zhu R."/>
            <person name="Wang S."/>
            <person name="Zhang T."/>
            <person name="Zhao G."/>
        </authorList>
    </citation>
    <scope>NUCLEOTIDE SEQUENCE [LARGE SCALE GENOMIC DNA]</scope>
    <source>
        <strain evidence="4">cv. Xinhai21</strain>
        <tissue evidence="3">Leaf</tissue>
    </source>
</reference>
<accession>A0A2P5W874</accession>
<dbReference type="SUPFAM" id="SSF46785">
    <property type="entry name" value="Winged helix' DNA-binding domain"/>
    <property type="match status" value="1"/>
</dbReference>
<feature type="domain" description="Disease resistance protein Roq1-like winged-helix" evidence="2">
    <location>
        <begin position="71"/>
        <end position="140"/>
    </location>
</feature>
<dbReference type="SUPFAM" id="SSF52540">
    <property type="entry name" value="P-loop containing nucleoside triphosphate hydrolases"/>
    <property type="match status" value="1"/>
</dbReference>
<dbReference type="InterPro" id="IPR027417">
    <property type="entry name" value="P-loop_NTPase"/>
</dbReference>
<dbReference type="EMBL" id="KZ668651">
    <property type="protein sequence ID" value="PPR87271.1"/>
    <property type="molecule type" value="Genomic_DNA"/>
</dbReference>
<dbReference type="InterPro" id="IPR058192">
    <property type="entry name" value="WHD_ROQ1-like"/>
</dbReference>
<dbReference type="Gene3D" id="3.80.10.10">
    <property type="entry name" value="Ribonuclease Inhibitor"/>
    <property type="match status" value="3"/>
</dbReference>
<evidence type="ECO:0000313" key="4">
    <source>
        <dbReference type="Proteomes" id="UP000239757"/>
    </source>
</evidence>
<dbReference type="InterPro" id="IPR044974">
    <property type="entry name" value="Disease_R_plants"/>
</dbReference>
<dbReference type="PANTHER" id="PTHR11017">
    <property type="entry name" value="LEUCINE-RICH REPEAT-CONTAINING PROTEIN"/>
    <property type="match status" value="1"/>
</dbReference>
<protein>
    <recommendedName>
        <fullName evidence="2">Disease resistance protein Roq1-like winged-helix domain-containing protein</fullName>
    </recommendedName>
</protein>
<evidence type="ECO:0000259" key="2">
    <source>
        <dbReference type="Pfam" id="PF23282"/>
    </source>
</evidence>
<proteinExistence type="predicted"/>
<keyword evidence="1" id="KW-0677">Repeat</keyword>